<evidence type="ECO:0000256" key="2">
    <source>
        <dbReference type="ARBA" id="ARBA00022475"/>
    </source>
</evidence>
<dbReference type="PANTHER" id="PTHR30619:SF1">
    <property type="entry name" value="RECOMBINATION PROTEIN 2"/>
    <property type="match status" value="1"/>
</dbReference>
<protein>
    <submittedName>
        <fullName evidence="8">Competence protein</fullName>
    </submittedName>
</protein>
<evidence type="ECO:0000256" key="1">
    <source>
        <dbReference type="ARBA" id="ARBA00004651"/>
    </source>
</evidence>
<proteinExistence type="predicted"/>
<name>A0A1T3DD93_9FLAO</name>
<keyword evidence="5" id="KW-0472">Membrane</keyword>
<dbReference type="InterPro" id="IPR052159">
    <property type="entry name" value="Competence_DNA_uptake"/>
</dbReference>
<dbReference type="NCBIfam" id="TIGR00360">
    <property type="entry name" value="ComEC_N-term"/>
    <property type="match status" value="1"/>
</dbReference>
<keyword evidence="2" id="KW-1003">Cell membrane</keyword>
<dbReference type="Proteomes" id="UP000189738">
    <property type="component" value="Chromosome"/>
</dbReference>
<evidence type="ECO:0000313" key="9">
    <source>
        <dbReference type="Proteomes" id="UP000189738"/>
    </source>
</evidence>
<dbReference type="AlphaFoldDB" id="A0A1T3DD93"/>
<organism evidence="8">
    <name type="scientific">Elizabethkingia anophelis</name>
    <dbReference type="NCBI Taxonomy" id="1117645"/>
    <lineage>
        <taxon>Bacteria</taxon>
        <taxon>Pseudomonadati</taxon>
        <taxon>Bacteroidota</taxon>
        <taxon>Flavobacteriia</taxon>
        <taxon>Flavobacteriales</taxon>
        <taxon>Weeksellaceae</taxon>
        <taxon>Elizabethkingia</taxon>
    </lineage>
</organism>
<dbReference type="InterPro" id="IPR004477">
    <property type="entry name" value="ComEC_N"/>
</dbReference>
<keyword evidence="4" id="KW-1133">Transmembrane helix</keyword>
<keyword evidence="3" id="KW-0812">Transmembrane</keyword>
<feature type="domain" description="ComEC/Rec2-related protein" evidence="6">
    <location>
        <begin position="218"/>
        <end position="484"/>
    </location>
</feature>
<evidence type="ECO:0000259" key="6">
    <source>
        <dbReference type="Pfam" id="PF03772"/>
    </source>
</evidence>
<reference evidence="7 9" key="1">
    <citation type="submission" date="2016-02" db="EMBL/GenBank/DDBJ databases">
        <authorList>
            <person name="Nicholson A.C."/>
            <person name="Humrighouse B.W."/>
            <person name="Loparev V."/>
            <person name="Emery B."/>
            <person name="Graziano J."/>
            <person name="McQuiston J.R."/>
        </authorList>
    </citation>
    <scope>NUCLEOTIDE SEQUENCE [LARGE SCALE GENOMIC DNA]</scope>
    <source>
        <strain evidence="7 9">E6809</strain>
    </source>
</reference>
<sequence length="591" mass="68690">MKKQPVFCLFISFSIGILAGDEFSVDQNAAGFVMFVVVVCSLISFCSKKGKGIAFMLFFIFLGQLSHIFNTPDKSLSDFKGKQSINFQVIKKLNSTEENRRYIIYVPAIGGEGNLVQPFYAVYSLKKDRNPLDFIHIYSGIYYINKIKSPQNDYQFSYQKYMSRNNVAYQIYSKEEPIASIKNTLLADKVKQIRLDFLQRIDSSMLSTESRDFLKGIILADRTDMDAGISADFTKTGLVHFLAISGTHMIIIFWLIMFFLKRCFPLRLRNVAVIISLLLIWCFAVFIDYGSSVVRSCLMLTFYYIMVLLQRKPDLLHSMALAGLIILMLDTQQLFDIGFQLSFLAVFGIYWLNRPILNCLPKARNNIHDFFLQVVSVTLSAQLITLPLILYYFHQFSFVSVIANLIIVPLSEIIILFSLLMVFILNVVGDVFIINLLYDQLIVHLLKLIHLFAEADFLFFEDIPVSLPEVVLLFVLLYLLRFLITERSNKRVLQFGFSLLFFLLLRLGLNIHAFHQEEFLSHQYFDQKIFSVRKHSKVVFFFADNPNKNKIENYLVKPYIVSRRIKNYEIIYFNSKEFDQLKYRNKIKSVK</sequence>
<reference evidence="8" key="2">
    <citation type="submission" date="2016-06" db="EMBL/GenBank/DDBJ databases">
        <authorList>
            <person name="Nicholson A.C."/>
        </authorList>
    </citation>
    <scope>NUCLEOTIDE SEQUENCE [LARGE SCALE GENOMIC DNA]</scope>
    <source>
        <strain evidence="8">E6809</strain>
    </source>
</reference>
<evidence type="ECO:0000313" key="8">
    <source>
        <dbReference type="EMBL" id="OPB48192.1"/>
    </source>
</evidence>
<dbReference type="PANTHER" id="PTHR30619">
    <property type="entry name" value="DNA INTERNALIZATION/COMPETENCE PROTEIN COMEC/REC2"/>
    <property type="match status" value="1"/>
</dbReference>
<dbReference type="GO" id="GO:0005886">
    <property type="term" value="C:plasma membrane"/>
    <property type="evidence" value="ECO:0007669"/>
    <property type="project" value="UniProtKB-SubCell"/>
</dbReference>
<evidence type="ECO:0000313" key="7">
    <source>
        <dbReference type="EMBL" id="AQX50257.1"/>
    </source>
</evidence>
<accession>A0A1T3DD93</accession>
<gene>
    <name evidence="7" type="ORF">AYC66_06010</name>
    <name evidence="8" type="ORF">BAY09_04275</name>
</gene>
<dbReference type="EMBL" id="CP014339">
    <property type="protein sequence ID" value="AQX50257.1"/>
    <property type="molecule type" value="Genomic_DNA"/>
</dbReference>
<dbReference type="EMBL" id="MAHS01000011">
    <property type="protein sequence ID" value="OPB48192.1"/>
    <property type="molecule type" value="Genomic_DNA"/>
</dbReference>
<dbReference type="Pfam" id="PF03772">
    <property type="entry name" value="Competence"/>
    <property type="match status" value="1"/>
</dbReference>
<comment type="subcellular location">
    <subcellularLocation>
        <location evidence="1">Cell membrane</location>
        <topology evidence="1">Multi-pass membrane protein</topology>
    </subcellularLocation>
</comment>
<evidence type="ECO:0000256" key="4">
    <source>
        <dbReference type="ARBA" id="ARBA00022989"/>
    </source>
</evidence>
<evidence type="ECO:0000256" key="3">
    <source>
        <dbReference type="ARBA" id="ARBA00022692"/>
    </source>
</evidence>
<evidence type="ECO:0000256" key="5">
    <source>
        <dbReference type="ARBA" id="ARBA00023136"/>
    </source>
</evidence>
<dbReference type="RefSeq" id="WP_049037295.1">
    <property type="nucleotide sequence ID" value="NZ_BQKS01000012.1"/>
</dbReference>